<comment type="caution">
    <text evidence="13">The sequence shown here is derived from an EMBL/GenBank/DDBJ whole genome shotgun (WGS) entry which is preliminary data.</text>
</comment>
<dbReference type="GO" id="GO:0006457">
    <property type="term" value="P:protein folding"/>
    <property type="evidence" value="ECO:0007669"/>
    <property type="project" value="InterPro"/>
</dbReference>
<evidence type="ECO:0000256" key="4">
    <source>
        <dbReference type="ARBA" id="ARBA00022692"/>
    </source>
</evidence>
<dbReference type="GeneID" id="92905912"/>
<dbReference type="EMBL" id="JAOCDZ010000003">
    <property type="protein sequence ID" value="MDH0735445.1"/>
    <property type="molecule type" value="Genomic_DNA"/>
</dbReference>
<keyword evidence="5" id="KW-0249">Electron transport</keyword>
<dbReference type="InterPro" id="IPR003752">
    <property type="entry name" value="DiS_bond_form_DsbB/BdbC"/>
</dbReference>
<dbReference type="SUPFAM" id="SSF158442">
    <property type="entry name" value="DsbB-like"/>
    <property type="match status" value="1"/>
</dbReference>
<evidence type="ECO:0000313" key="13">
    <source>
        <dbReference type="EMBL" id="MDH0735445.1"/>
    </source>
</evidence>
<dbReference type="PANTHER" id="PTHR43469:SF1">
    <property type="entry name" value="SPBETA PROPHAGE-DERIVED DISULFIDE BOND FORMATION PROTEIN B"/>
    <property type="match status" value="1"/>
</dbReference>
<dbReference type="Pfam" id="PF02600">
    <property type="entry name" value="DsbB"/>
    <property type="match status" value="1"/>
</dbReference>
<dbReference type="PANTHER" id="PTHR43469">
    <property type="entry name" value="DISULFIDE FORMATION PROTEIN-RELATED"/>
    <property type="match status" value="1"/>
</dbReference>
<comment type="subcellular location">
    <subcellularLocation>
        <location evidence="1">Membrane</location>
        <topology evidence="1">Multi-pass membrane protein</topology>
    </subcellularLocation>
</comment>
<evidence type="ECO:0000256" key="5">
    <source>
        <dbReference type="ARBA" id="ARBA00022982"/>
    </source>
</evidence>
<keyword evidence="3" id="KW-0813">Transport</keyword>
<protein>
    <submittedName>
        <fullName evidence="13">Disulfide bond formation protein B</fullName>
    </submittedName>
</protein>
<evidence type="ECO:0000256" key="8">
    <source>
        <dbReference type="ARBA" id="ARBA00023136"/>
    </source>
</evidence>
<name>A0AA42IVG0_9BURK</name>
<evidence type="ECO:0000256" key="2">
    <source>
        <dbReference type="ARBA" id="ARBA00007602"/>
    </source>
</evidence>
<accession>A0AA42IVG0</accession>
<feature type="transmembrane region" description="Helical" evidence="12">
    <location>
        <begin position="49"/>
        <end position="67"/>
    </location>
</feature>
<feature type="transmembrane region" description="Helical" evidence="12">
    <location>
        <begin position="12"/>
        <end position="37"/>
    </location>
</feature>
<feature type="transmembrane region" description="Helical" evidence="12">
    <location>
        <begin position="79"/>
        <end position="98"/>
    </location>
</feature>
<dbReference type="InterPro" id="IPR012187">
    <property type="entry name" value="Disulphide_bond_form_BdbC"/>
</dbReference>
<evidence type="ECO:0000313" key="14">
    <source>
        <dbReference type="Proteomes" id="UP001161094"/>
    </source>
</evidence>
<gene>
    <name evidence="13" type="ORF">N5D93_06465</name>
</gene>
<organism evidence="13 14">
    <name type="scientific">Achromobacter spanius</name>
    <dbReference type="NCBI Taxonomy" id="217203"/>
    <lineage>
        <taxon>Bacteria</taxon>
        <taxon>Pseudomonadati</taxon>
        <taxon>Pseudomonadota</taxon>
        <taxon>Betaproteobacteria</taxon>
        <taxon>Burkholderiales</taxon>
        <taxon>Alcaligenaceae</taxon>
        <taxon>Achromobacter</taxon>
    </lineage>
</organism>
<evidence type="ECO:0000256" key="12">
    <source>
        <dbReference type="SAM" id="Phobius"/>
    </source>
</evidence>
<dbReference type="Proteomes" id="UP001161094">
    <property type="component" value="Unassembled WGS sequence"/>
</dbReference>
<keyword evidence="7" id="KW-0560">Oxidoreductase</keyword>
<keyword evidence="11" id="KW-0676">Redox-active center</keyword>
<keyword evidence="10" id="KW-0143">Chaperone</keyword>
<keyword evidence="9" id="KW-1015">Disulfide bond</keyword>
<comment type="similarity">
    <text evidence="2">Belongs to the DsbB family. BdbC subfamily.</text>
</comment>
<dbReference type="GO" id="GO:0016020">
    <property type="term" value="C:membrane"/>
    <property type="evidence" value="ECO:0007669"/>
    <property type="project" value="UniProtKB-SubCell"/>
</dbReference>
<dbReference type="RefSeq" id="WP_223264749.1">
    <property type="nucleotide sequence ID" value="NZ_CADIJT010000003.1"/>
</dbReference>
<dbReference type="PIRSF" id="PIRSF036659">
    <property type="entry name" value="BdbC"/>
    <property type="match status" value="1"/>
</dbReference>
<reference evidence="13" key="1">
    <citation type="submission" date="2022-09" db="EMBL/GenBank/DDBJ databases">
        <title>Intensive care unit water sources are persistently colonized with multi-drug resistant bacteria and are the site of extensive horizontal gene transfer of antibiotic resistance genes.</title>
        <authorList>
            <person name="Diorio-Toth L."/>
        </authorList>
    </citation>
    <scope>NUCLEOTIDE SEQUENCE</scope>
    <source>
        <strain evidence="13">GD03843</strain>
    </source>
</reference>
<feature type="transmembrane region" description="Helical" evidence="12">
    <location>
        <begin position="118"/>
        <end position="143"/>
    </location>
</feature>
<keyword evidence="8 12" id="KW-0472">Membrane</keyword>
<dbReference type="Gene3D" id="1.20.1550.10">
    <property type="entry name" value="DsbB-like"/>
    <property type="match status" value="1"/>
</dbReference>
<evidence type="ECO:0000256" key="9">
    <source>
        <dbReference type="ARBA" id="ARBA00023157"/>
    </source>
</evidence>
<dbReference type="InterPro" id="IPR023380">
    <property type="entry name" value="DsbB-like_sf"/>
</dbReference>
<evidence type="ECO:0000256" key="6">
    <source>
        <dbReference type="ARBA" id="ARBA00022989"/>
    </source>
</evidence>
<dbReference type="AlphaFoldDB" id="A0AA42IVG0"/>
<evidence type="ECO:0000256" key="11">
    <source>
        <dbReference type="ARBA" id="ARBA00023284"/>
    </source>
</evidence>
<keyword evidence="4 12" id="KW-0812">Transmembrane</keyword>
<sequence length="149" mass="16403">MKSVSTRTERHVEVATIWLATGWITALVATLSAIFIGEVMGRTPCVLCWYQRIFMFPLALVLGVASYRGDHDGWRYAMPLAVVGAGFAGYHTLLYWRVIEPEIVSCSAETSCSGAEMAILGSIPLPFVSLLAFALIVISLFLVRHHTNK</sequence>
<keyword evidence="6 12" id="KW-1133">Transmembrane helix</keyword>
<evidence type="ECO:0000256" key="10">
    <source>
        <dbReference type="ARBA" id="ARBA00023186"/>
    </source>
</evidence>
<evidence type="ECO:0000256" key="1">
    <source>
        <dbReference type="ARBA" id="ARBA00004141"/>
    </source>
</evidence>
<evidence type="ECO:0000256" key="3">
    <source>
        <dbReference type="ARBA" id="ARBA00022448"/>
    </source>
</evidence>
<evidence type="ECO:0000256" key="7">
    <source>
        <dbReference type="ARBA" id="ARBA00023002"/>
    </source>
</evidence>
<dbReference type="GO" id="GO:0015035">
    <property type="term" value="F:protein-disulfide reductase activity"/>
    <property type="evidence" value="ECO:0007669"/>
    <property type="project" value="InterPro"/>
</dbReference>
<proteinExistence type="inferred from homology"/>